<evidence type="ECO:0000313" key="18">
    <source>
        <dbReference type="Proteomes" id="UP001374584"/>
    </source>
</evidence>
<evidence type="ECO:0000256" key="5">
    <source>
        <dbReference type="ARBA" id="ARBA00010281"/>
    </source>
</evidence>
<feature type="domain" description="Carbohydrate binding module family 25" evidence="16">
    <location>
        <begin position="541"/>
        <end position="630"/>
    </location>
</feature>
<comment type="catalytic activity">
    <reaction evidence="1">
        <text>[(1-&gt;4)-alpha-D-glucosyl](n) + ADP-alpha-D-glucose = [(1-&gt;4)-alpha-D-glucosyl](n+1) + ADP + H(+)</text>
        <dbReference type="Rhea" id="RHEA:18189"/>
        <dbReference type="Rhea" id="RHEA-COMP:9584"/>
        <dbReference type="Rhea" id="RHEA-COMP:9587"/>
        <dbReference type="ChEBI" id="CHEBI:15378"/>
        <dbReference type="ChEBI" id="CHEBI:15444"/>
        <dbReference type="ChEBI" id="CHEBI:57498"/>
        <dbReference type="ChEBI" id="CHEBI:456216"/>
        <dbReference type="EC" id="2.4.1.21"/>
    </reaction>
</comment>
<dbReference type="Pfam" id="PF13692">
    <property type="entry name" value="Glyco_trans_1_4"/>
    <property type="match status" value="1"/>
</dbReference>
<feature type="domain" description="Carbohydrate binding module family 25" evidence="16">
    <location>
        <begin position="202"/>
        <end position="288"/>
    </location>
</feature>
<evidence type="ECO:0000256" key="11">
    <source>
        <dbReference type="ARBA" id="ARBA00022922"/>
    </source>
</evidence>
<dbReference type="Gene3D" id="2.60.40.10">
    <property type="entry name" value="Immunoglobulins"/>
    <property type="match status" value="2"/>
</dbReference>
<dbReference type="PANTHER" id="PTHR46083">
    <property type="match status" value="1"/>
</dbReference>
<dbReference type="EC" id="2.4.1.21" evidence="6"/>
<evidence type="ECO:0000256" key="15">
    <source>
        <dbReference type="SAM" id="MobiDB-lite"/>
    </source>
</evidence>
<dbReference type="GO" id="GO:0010021">
    <property type="term" value="P:amylopectin biosynthetic process"/>
    <property type="evidence" value="ECO:0007669"/>
    <property type="project" value="UniProtKB-ARBA"/>
</dbReference>
<dbReference type="InterPro" id="IPR011835">
    <property type="entry name" value="GS/SS"/>
</dbReference>
<evidence type="ECO:0000259" key="16">
    <source>
        <dbReference type="SMART" id="SM01066"/>
    </source>
</evidence>
<feature type="region of interest" description="Disordered" evidence="15">
    <location>
        <begin position="315"/>
        <end position="344"/>
    </location>
</feature>
<keyword evidence="11" id="KW-0750">Starch biosynthesis</keyword>
<protein>
    <recommendedName>
        <fullName evidence="6">starch synthase</fullName>
        <ecNumber evidence="6">2.4.1.21</ecNumber>
    </recommendedName>
    <alternativeName>
        <fullName evidence="14">Soluble starch synthase III</fullName>
    </alternativeName>
</protein>
<evidence type="ECO:0000256" key="2">
    <source>
        <dbReference type="ARBA" id="ARBA00004229"/>
    </source>
</evidence>
<dbReference type="Gene3D" id="3.40.50.2000">
    <property type="entry name" value="Glycogen Phosphorylase B"/>
    <property type="match status" value="3"/>
</dbReference>
<evidence type="ECO:0000256" key="6">
    <source>
        <dbReference type="ARBA" id="ARBA00012588"/>
    </source>
</evidence>
<evidence type="ECO:0000313" key="17">
    <source>
        <dbReference type="EMBL" id="KAK7348459.1"/>
    </source>
</evidence>
<dbReference type="GO" id="GO:0019252">
    <property type="term" value="P:starch biosynthetic process"/>
    <property type="evidence" value="ECO:0007669"/>
    <property type="project" value="UniProtKB-KW"/>
</dbReference>
<dbReference type="SUPFAM" id="SSF53756">
    <property type="entry name" value="UDP-Glycosyltransferase/glycogen phosphorylase"/>
    <property type="match status" value="1"/>
</dbReference>
<dbReference type="CDD" id="cd03791">
    <property type="entry name" value="GT5_Glycogen_synthase_DULL1-like"/>
    <property type="match status" value="1"/>
</dbReference>
<evidence type="ECO:0000256" key="8">
    <source>
        <dbReference type="ARBA" id="ARBA00022640"/>
    </source>
</evidence>
<dbReference type="GO" id="GO:0009011">
    <property type="term" value="F:alpha-1,4-glucan glucosyltransferase (ADP-glucose donor) activity"/>
    <property type="evidence" value="ECO:0007669"/>
    <property type="project" value="UniProtKB-EC"/>
</dbReference>
<keyword evidence="10" id="KW-0808">Transferase</keyword>
<accession>A0AAN9M925</accession>
<keyword evidence="9" id="KW-0328">Glycosyltransferase</keyword>
<evidence type="ECO:0000256" key="13">
    <source>
        <dbReference type="ARBA" id="ARBA00023234"/>
    </source>
</evidence>
<dbReference type="InterPro" id="IPR013783">
    <property type="entry name" value="Ig-like_fold"/>
</dbReference>
<dbReference type="FunFam" id="3.40.50.2000:FF:000165">
    <property type="entry name" value="Starch synthase, chloroplastic/amyloplastic"/>
    <property type="match status" value="1"/>
</dbReference>
<keyword evidence="7" id="KW-0150">Chloroplast</keyword>
<dbReference type="Proteomes" id="UP001374584">
    <property type="component" value="Unassembled WGS sequence"/>
</dbReference>
<dbReference type="AlphaFoldDB" id="A0AAN9M925"/>
<keyword evidence="8" id="KW-0934">Plastid</keyword>
<evidence type="ECO:0000256" key="4">
    <source>
        <dbReference type="ARBA" id="ARBA00004727"/>
    </source>
</evidence>
<keyword evidence="18" id="KW-1185">Reference proteome</keyword>
<dbReference type="SMART" id="SM01066">
    <property type="entry name" value="CBM_25"/>
    <property type="match status" value="3"/>
</dbReference>
<comment type="caution">
    <text evidence="17">The sequence shown here is derived from an EMBL/GenBank/DDBJ whole genome shotgun (WGS) entry which is preliminary data.</text>
</comment>
<sequence>MGMPLLLNCKTAFTNGTTCFGAGLSFPTTAQTNQSVKCPFKTDRHSTCIQACADFSSRRQKKIFIAMPKGYGYDSKGFVVIPAIGTSNLVGKDGNVHIVRKQDIVDSSKMGNVEYLNENHGKIITVIEESDANDSDNKVINREVVIGRINYDNDDILDKQASELLKLQLEESFRRQEIVRIARESVSLHDKLFVYPPVVMPGQDIELFLNRSLSTLCNEPNVLIKGAFNDWRWKLFTVRLNKTHQLNGDWWSCKLHVPKEAYKVDFVFFNGENVYDNNDKRDFSIPVDGGIDASGFEDFLLEEKRKELERLAKEEAEKAEEEKKKRKMELEKAGRDEDRSEARAEVEKKKKLLQELTKNAVKCIENVWYMEHSEFEGKYLVRLYYNRKSGPLANAEEVWFHGGHNNWKDQSSLVKRLVKTGSKVGDWWCARVVVPEQAVVLDWVFADGPPGKASAYDNNNHKDFHTIVTNKVMPNEETWISEEENIYIKLQEKRRLREEATLVKVEETISLKAETKKKTLERHLLSQKHIVFTKPLHVQAGSTITLFYNPCNTNLNGKPDVWFRYSFNRWTHRNGLFPPQKMLSSKNDTYVKVSVKVPLDAYMIDFVFSEKEDGGIFDNNNTMDYHIPVLNSTVKETPMHIVHIALEMAPIAKVGGLGDVVTSLSRAIQDLDHRVDIILPKYDCLNHNNVEDFKYHKNYFWNGTEIKVWHGKVEGLSVYFLEPQNEFFRVGRIYGCANDAQRFGFFCHAALEYLFQEGFHPDIIHCHDWSSAPVAWLCKEQYTHCSLSKAGIVFTIHNLEFGANLIGKAMAYTDMATTVSPTYSREVYGNSTIASHRHKFHGILNGIDPDIWDPFNDKFIPISYTSKNVVEGKKAAKEALQQKLGLRKVDLPLLGVISRLTNQKGIQLIKHAIYRTLERGGQVVLLGSAPDPCIQNEFENLANQLHSLHHDRVRLCLVYDEPLSHLIYAGADFIAVPSIFEPCGLTQLVAMRYGSIPIVRKTGGLYDTVFDIDDDKDRAHAEYLKPNGFSFDGADATGVDYALKRAISRWYKDRDWFNTLCKTVMEQDWSWNRPTLHYLELYHVARKTSCCS</sequence>
<comment type="similarity">
    <text evidence="5">Belongs to the glycosyltransferase 1 family. Bacterial/plant glycogen synthase subfamily.</text>
</comment>
<dbReference type="EMBL" id="JAYMYR010000008">
    <property type="protein sequence ID" value="KAK7348459.1"/>
    <property type="molecule type" value="Genomic_DNA"/>
</dbReference>
<evidence type="ECO:0000256" key="3">
    <source>
        <dbReference type="ARBA" id="ARBA00004602"/>
    </source>
</evidence>
<evidence type="ECO:0000256" key="10">
    <source>
        <dbReference type="ARBA" id="ARBA00022679"/>
    </source>
</evidence>
<keyword evidence="13" id="KW-0035">Amyloplast</keyword>
<dbReference type="GO" id="GO:0009501">
    <property type="term" value="C:amyloplast"/>
    <property type="evidence" value="ECO:0007669"/>
    <property type="project" value="UniProtKB-SubCell"/>
</dbReference>
<feature type="domain" description="Carbohydrate binding module family 25" evidence="16">
    <location>
        <begin position="378"/>
        <end position="469"/>
    </location>
</feature>
<dbReference type="PANTHER" id="PTHR46083:SF5">
    <property type="entry name" value="STARCH SYNTHASE 3, CHLOROPLASTIC_AMYLOPLASTIC"/>
    <property type="match status" value="1"/>
</dbReference>
<evidence type="ECO:0000256" key="7">
    <source>
        <dbReference type="ARBA" id="ARBA00022528"/>
    </source>
</evidence>
<dbReference type="GO" id="GO:2001070">
    <property type="term" value="F:starch binding"/>
    <property type="evidence" value="ECO:0007669"/>
    <property type="project" value="InterPro"/>
</dbReference>
<dbReference type="GO" id="GO:0004373">
    <property type="term" value="F:alpha-1,4-glucan glucosyltransferase (UDP-glucose donor) activity"/>
    <property type="evidence" value="ECO:0007669"/>
    <property type="project" value="InterPro"/>
</dbReference>
<organism evidence="17 18">
    <name type="scientific">Phaseolus coccineus</name>
    <name type="common">Scarlet runner bean</name>
    <name type="synonym">Phaseolus multiflorus</name>
    <dbReference type="NCBI Taxonomy" id="3886"/>
    <lineage>
        <taxon>Eukaryota</taxon>
        <taxon>Viridiplantae</taxon>
        <taxon>Streptophyta</taxon>
        <taxon>Embryophyta</taxon>
        <taxon>Tracheophyta</taxon>
        <taxon>Spermatophyta</taxon>
        <taxon>Magnoliopsida</taxon>
        <taxon>eudicotyledons</taxon>
        <taxon>Gunneridae</taxon>
        <taxon>Pentapetalae</taxon>
        <taxon>rosids</taxon>
        <taxon>fabids</taxon>
        <taxon>Fabales</taxon>
        <taxon>Fabaceae</taxon>
        <taxon>Papilionoideae</taxon>
        <taxon>50 kb inversion clade</taxon>
        <taxon>NPAAA clade</taxon>
        <taxon>indigoferoid/millettioid clade</taxon>
        <taxon>Phaseoleae</taxon>
        <taxon>Phaseolus</taxon>
    </lineage>
</organism>
<dbReference type="InterPro" id="IPR005085">
    <property type="entry name" value="CBM25"/>
</dbReference>
<name>A0AAN9M925_PHACN</name>
<dbReference type="Pfam" id="PF16760">
    <property type="entry name" value="CBM53"/>
    <property type="match status" value="3"/>
</dbReference>
<dbReference type="HAMAP" id="MF_00484">
    <property type="entry name" value="Glycogen_synth"/>
    <property type="match status" value="1"/>
</dbReference>
<gene>
    <name evidence="17" type="ORF">VNO80_23017</name>
</gene>
<evidence type="ECO:0000256" key="9">
    <source>
        <dbReference type="ARBA" id="ARBA00022676"/>
    </source>
</evidence>
<evidence type="ECO:0000256" key="14">
    <source>
        <dbReference type="ARBA" id="ARBA00079503"/>
    </source>
</evidence>
<dbReference type="InterPro" id="IPR013534">
    <property type="entry name" value="Starch_synth_cat_dom"/>
</dbReference>
<dbReference type="GO" id="GO:0009507">
    <property type="term" value="C:chloroplast"/>
    <property type="evidence" value="ECO:0007669"/>
    <property type="project" value="UniProtKB-SubCell"/>
</dbReference>
<evidence type="ECO:0000256" key="12">
    <source>
        <dbReference type="ARBA" id="ARBA00022946"/>
    </source>
</evidence>
<proteinExistence type="inferred from homology"/>
<comment type="subcellular location">
    <subcellularLocation>
        <location evidence="3">Plastid</location>
        <location evidence="3">Amyloplast</location>
    </subcellularLocation>
    <subcellularLocation>
        <location evidence="2">Plastid</location>
        <location evidence="2">Chloroplast</location>
    </subcellularLocation>
</comment>
<evidence type="ECO:0000256" key="1">
    <source>
        <dbReference type="ARBA" id="ARBA00001478"/>
    </source>
</evidence>
<comment type="pathway">
    <text evidence="4">Glycan biosynthesis; starch biosynthesis.</text>
</comment>
<reference evidence="17 18" key="1">
    <citation type="submission" date="2024-01" db="EMBL/GenBank/DDBJ databases">
        <title>The genomes of 5 underutilized Papilionoideae crops provide insights into root nodulation and disease resistanc.</title>
        <authorList>
            <person name="Jiang F."/>
        </authorList>
    </citation>
    <scope>NUCLEOTIDE SEQUENCE [LARGE SCALE GENOMIC DNA]</scope>
    <source>
        <strain evidence="17">JINMINGXINNONG_FW02</strain>
        <tissue evidence="17">Leaves</tissue>
    </source>
</reference>
<keyword evidence="12" id="KW-0809">Transit peptide</keyword>
<dbReference type="Pfam" id="PF08323">
    <property type="entry name" value="Glyco_transf_5"/>
    <property type="match status" value="1"/>
</dbReference>